<evidence type="ECO:0000313" key="2">
    <source>
        <dbReference type="Proteomes" id="UP001056120"/>
    </source>
</evidence>
<sequence length="105" mass="11981">MEEDPSKTSNSLLAWEASLSRIRDNLREKEFQNPRLGQEKKSFHSRLQRTTEEALKHSRVAPYTDGLALSKLVLSSSNGFLDLCGCTDLYESVSRRTDFLCWGVQ</sequence>
<dbReference type="EMBL" id="CM042035">
    <property type="protein sequence ID" value="KAI3754363.1"/>
    <property type="molecule type" value="Genomic_DNA"/>
</dbReference>
<evidence type="ECO:0000313" key="1">
    <source>
        <dbReference type="EMBL" id="KAI3754363.1"/>
    </source>
</evidence>
<reference evidence="1 2" key="2">
    <citation type="journal article" date="2022" name="Mol. Ecol. Resour.">
        <title>The genomes of chicory, endive, great burdock and yacon provide insights into Asteraceae paleo-polyploidization history and plant inulin production.</title>
        <authorList>
            <person name="Fan W."/>
            <person name="Wang S."/>
            <person name="Wang H."/>
            <person name="Wang A."/>
            <person name="Jiang F."/>
            <person name="Liu H."/>
            <person name="Zhao H."/>
            <person name="Xu D."/>
            <person name="Zhang Y."/>
        </authorList>
    </citation>
    <scope>NUCLEOTIDE SEQUENCE [LARGE SCALE GENOMIC DNA]</scope>
    <source>
        <strain evidence="2">cv. Yunnan</strain>
        <tissue evidence="1">Leaves</tissue>
    </source>
</reference>
<protein>
    <submittedName>
        <fullName evidence="1">Uncharacterized protein</fullName>
    </submittedName>
</protein>
<reference evidence="2" key="1">
    <citation type="journal article" date="2022" name="Mol. Ecol. Resour.">
        <title>The genomes of chicory, endive, great burdock and yacon provide insights into Asteraceae palaeo-polyploidization history and plant inulin production.</title>
        <authorList>
            <person name="Fan W."/>
            <person name="Wang S."/>
            <person name="Wang H."/>
            <person name="Wang A."/>
            <person name="Jiang F."/>
            <person name="Liu H."/>
            <person name="Zhao H."/>
            <person name="Xu D."/>
            <person name="Zhang Y."/>
        </authorList>
    </citation>
    <scope>NUCLEOTIDE SEQUENCE [LARGE SCALE GENOMIC DNA]</scope>
    <source>
        <strain evidence="2">cv. Yunnan</strain>
    </source>
</reference>
<accession>A0ACB9E6Z8</accession>
<organism evidence="1 2">
    <name type="scientific">Smallanthus sonchifolius</name>
    <dbReference type="NCBI Taxonomy" id="185202"/>
    <lineage>
        <taxon>Eukaryota</taxon>
        <taxon>Viridiplantae</taxon>
        <taxon>Streptophyta</taxon>
        <taxon>Embryophyta</taxon>
        <taxon>Tracheophyta</taxon>
        <taxon>Spermatophyta</taxon>
        <taxon>Magnoliopsida</taxon>
        <taxon>eudicotyledons</taxon>
        <taxon>Gunneridae</taxon>
        <taxon>Pentapetalae</taxon>
        <taxon>asterids</taxon>
        <taxon>campanulids</taxon>
        <taxon>Asterales</taxon>
        <taxon>Asteraceae</taxon>
        <taxon>Asteroideae</taxon>
        <taxon>Heliantheae alliance</taxon>
        <taxon>Millerieae</taxon>
        <taxon>Smallanthus</taxon>
    </lineage>
</organism>
<dbReference type="Proteomes" id="UP001056120">
    <property type="component" value="Linkage Group LG18"/>
</dbReference>
<keyword evidence="2" id="KW-1185">Reference proteome</keyword>
<gene>
    <name evidence="1" type="ORF">L1987_54145</name>
</gene>
<proteinExistence type="predicted"/>
<comment type="caution">
    <text evidence="1">The sequence shown here is derived from an EMBL/GenBank/DDBJ whole genome shotgun (WGS) entry which is preliminary data.</text>
</comment>
<name>A0ACB9E6Z8_9ASTR</name>